<dbReference type="PROSITE" id="PS50004">
    <property type="entry name" value="C2"/>
    <property type="match status" value="1"/>
</dbReference>
<dbReference type="GO" id="GO:0005544">
    <property type="term" value="F:calcium-dependent phospholipid binding"/>
    <property type="evidence" value="ECO:0007669"/>
    <property type="project" value="TreeGrafter"/>
</dbReference>
<evidence type="ECO:0000313" key="5">
    <source>
        <dbReference type="WBParaSite" id="scaffold4642_cov294.g8469"/>
    </source>
</evidence>
<evidence type="ECO:0000259" key="3">
    <source>
        <dbReference type="PROSITE" id="PS50004"/>
    </source>
</evidence>
<dbReference type="AlphaFoldDB" id="A0A915MR67"/>
<feature type="transmembrane region" description="Helical" evidence="2">
    <location>
        <begin position="39"/>
        <end position="59"/>
    </location>
</feature>
<dbReference type="WBParaSite" id="scaffold4642_cov294.g8469">
    <property type="protein sequence ID" value="scaffold4642_cov294.g8469"/>
    <property type="gene ID" value="scaffold4642_cov294.g8469"/>
</dbReference>
<dbReference type="Gene3D" id="2.60.40.150">
    <property type="entry name" value="C2 domain"/>
    <property type="match status" value="2"/>
</dbReference>
<protein>
    <submittedName>
        <fullName evidence="5">C2 domain-containing protein</fullName>
    </submittedName>
</protein>
<dbReference type="GO" id="GO:0030424">
    <property type="term" value="C:axon"/>
    <property type="evidence" value="ECO:0007669"/>
    <property type="project" value="TreeGrafter"/>
</dbReference>
<keyword evidence="2" id="KW-1133">Transmembrane helix</keyword>
<keyword evidence="2" id="KW-0472">Membrane</keyword>
<keyword evidence="2" id="KW-0812">Transmembrane</keyword>
<evidence type="ECO:0000256" key="2">
    <source>
        <dbReference type="SAM" id="Phobius"/>
    </source>
</evidence>
<dbReference type="Pfam" id="PF00168">
    <property type="entry name" value="C2"/>
    <property type="match status" value="2"/>
</dbReference>
<accession>A0A915MR67</accession>
<evidence type="ECO:0000256" key="1">
    <source>
        <dbReference type="SAM" id="MobiDB-lite"/>
    </source>
</evidence>
<proteinExistence type="predicted"/>
<organism evidence="4 5">
    <name type="scientific">Meloidogyne javanica</name>
    <name type="common">Root-knot nematode worm</name>
    <dbReference type="NCBI Taxonomy" id="6303"/>
    <lineage>
        <taxon>Eukaryota</taxon>
        <taxon>Metazoa</taxon>
        <taxon>Ecdysozoa</taxon>
        <taxon>Nematoda</taxon>
        <taxon>Chromadorea</taxon>
        <taxon>Rhabditida</taxon>
        <taxon>Tylenchina</taxon>
        <taxon>Tylenchomorpha</taxon>
        <taxon>Tylenchoidea</taxon>
        <taxon>Meloidogynidae</taxon>
        <taxon>Meloidogyninae</taxon>
        <taxon>Meloidogyne</taxon>
        <taxon>Meloidogyne incognita group</taxon>
    </lineage>
</organism>
<dbReference type="GO" id="GO:0030276">
    <property type="term" value="F:clathrin binding"/>
    <property type="evidence" value="ECO:0007669"/>
    <property type="project" value="TreeGrafter"/>
</dbReference>
<dbReference type="PANTHER" id="PTHR10024">
    <property type="entry name" value="SYNAPTOTAGMIN"/>
    <property type="match status" value="1"/>
</dbReference>
<dbReference type="InterPro" id="IPR000008">
    <property type="entry name" value="C2_dom"/>
</dbReference>
<dbReference type="GO" id="GO:0006906">
    <property type="term" value="P:vesicle fusion"/>
    <property type="evidence" value="ECO:0007669"/>
    <property type="project" value="TreeGrafter"/>
</dbReference>
<dbReference type="GO" id="GO:0005886">
    <property type="term" value="C:plasma membrane"/>
    <property type="evidence" value="ECO:0007669"/>
    <property type="project" value="TreeGrafter"/>
</dbReference>
<feature type="domain" description="C2" evidence="3">
    <location>
        <begin position="164"/>
        <end position="286"/>
    </location>
</feature>
<feature type="region of interest" description="Disordered" evidence="1">
    <location>
        <begin position="1"/>
        <end position="25"/>
    </location>
</feature>
<dbReference type="InterPro" id="IPR035892">
    <property type="entry name" value="C2_domain_sf"/>
</dbReference>
<keyword evidence="4" id="KW-1185">Reference proteome</keyword>
<name>A0A915MR67_MELJA</name>
<dbReference type="GO" id="GO:0000149">
    <property type="term" value="F:SNARE binding"/>
    <property type="evidence" value="ECO:0007669"/>
    <property type="project" value="TreeGrafter"/>
</dbReference>
<sequence>MEGGEETLFFRNDRGPSSPIRSPPIGPSGRNAISFGSQMLAVGAGFCVFIVLLAFFAAIQHRKRRRASSSASTSRSPLIHKFSSASAYGQRHHSASSPFTGINFIPYGNNGGRVSAPPPPTTTISFNGTEKRRSFPTGQQHLGFGTANNGGNFPPELVVDKERGRGSVSLQLAYDANDLALQITVLACNGLPKFSDSTSLNPYIKLRLLPDGQHRVKTRILRDTTEPIFDEAFTMYGLGAETLNNCQLHLAALAFDRYNGDTVLGEALYSLSSADLSLGGEPSLVSLDFEPKTRQVQFALKEMADLPKDATLGLPDPYAKIYALINGTKRIAKHKTRVQKRTLTPLFKEDDWLNFVLPESVGIGNDGIPKGLSFQVVLFNHDGVKRNEPIGQFTIDAESPQFVAAFQGNGYTNKNGYNYENISEWHNIQAF</sequence>
<dbReference type="PANTHER" id="PTHR10024:SF369">
    <property type="entry name" value="FI18813P1"/>
    <property type="match status" value="1"/>
</dbReference>
<reference evidence="5" key="1">
    <citation type="submission" date="2022-11" db="UniProtKB">
        <authorList>
            <consortium name="WormBaseParasite"/>
        </authorList>
    </citation>
    <scope>IDENTIFICATION</scope>
</reference>
<dbReference type="GO" id="GO:0048791">
    <property type="term" value="P:calcium ion-regulated exocytosis of neurotransmitter"/>
    <property type="evidence" value="ECO:0007669"/>
    <property type="project" value="TreeGrafter"/>
</dbReference>
<dbReference type="GO" id="GO:0098793">
    <property type="term" value="C:presynapse"/>
    <property type="evidence" value="ECO:0007669"/>
    <property type="project" value="GOC"/>
</dbReference>
<dbReference type="GO" id="GO:0001786">
    <property type="term" value="F:phosphatidylserine binding"/>
    <property type="evidence" value="ECO:0007669"/>
    <property type="project" value="TreeGrafter"/>
</dbReference>
<dbReference type="GO" id="GO:0005509">
    <property type="term" value="F:calcium ion binding"/>
    <property type="evidence" value="ECO:0007669"/>
    <property type="project" value="TreeGrafter"/>
</dbReference>
<dbReference type="SMART" id="SM00239">
    <property type="entry name" value="C2"/>
    <property type="match status" value="2"/>
</dbReference>
<dbReference type="Proteomes" id="UP000887561">
    <property type="component" value="Unplaced"/>
</dbReference>
<dbReference type="SUPFAM" id="SSF49562">
    <property type="entry name" value="C2 domain (Calcium/lipid-binding domain, CaLB)"/>
    <property type="match status" value="2"/>
</dbReference>
<dbReference type="GO" id="GO:0070382">
    <property type="term" value="C:exocytic vesicle"/>
    <property type="evidence" value="ECO:0007669"/>
    <property type="project" value="TreeGrafter"/>
</dbReference>
<evidence type="ECO:0000313" key="4">
    <source>
        <dbReference type="Proteomes" id="UP000887561"/>
    </source>
</evidence>